<accession>A0A8T2NUN4</accession>
<dbReference type="AlphaFoldDB" id="A0A8T2NUN4"/>
<dbReference type="EMBL" id="JAFBMS010000037">
    <property type="protein sequence ID" value="KAG9341228.1"/>
    <property type="molecule type" value="Genomic_DNA"/>
</dbReference>
<keyword evidence="2" id="KW-1185">Reference proteome</keyword>
<protein>
    <submittedName>
        <fullName evidence="1">Uncharacterized protein</fullName>
    </submittedName>
</protein>
<name>A0A8T2NUN4_9TELE</name>
<reference evidence="1" key="1">
    <citation type="thesis" date="2021" institute="BYU ScholarsArchive" country="Provo, UT, USA">
        <title>Applications of and Algorithms for Genome Assembly and Genomic Analyses with an Emphasis on Marine Teleosts.</title>
        <authorList>
            <person name="Pickett B.D."/>
        </authorList>
    </citation>
    <scope>NUCLEOTIDE SEQUENCE</scope>
    <source>
        <strain evidence="1">HI-2016</strain>
    </source>
</reference>
<dbReference type="Proteomes" id="UP000824540">
    <property type="component" value="Unassembled WGS sequence"/>
</dbReference>
<organism evidence="1 2">
    <name type="scientific">Albula glossodonta</name>
    <name type="common">roundjaw bonefish</name>
    <dbReference type="NCBI Taxonomy" id="121402"/>
    <lineage>
        <taxon>Eukaryota</taxon>
        <taxon>Metazoa</taxon>
        <taxon>Chordata</taxon>
        <taxon>Craniata</taxon>
        <taxon>Vertebrata</taxon>
        <taxon>Euteleostomi</taxon>
        <taxon>Actinopterygii</taxon>
        <taxon>Neopterygii</taxon>
        <taxon>Teleostei</taxon>
        <taxon>Albuliformes</taxon>
        <taxon>Albulidae</taxon>
        <taxon>Albula</taxon>
    </lineage>
</organism>
<comment type="caution">
    <text evidence="1">The sequence shown here is derived from an EMBL/GenBank/DDBJ whole genome shotgun (WGS) entry which is preliminary data.</text>
</comment>
<sequence length="66" mass="7175">MQLPWGSTDLCCQCRSPPKIAFPLPQFCLMETVNEVNIALKEAILMGSDSKSTVKPPLAERSPAGK</sequence>
<evidence type="ECO:0000313" key="2">
    <source>
        <dbReference type="Proteomes" id="UP000824540"/>
    </source>
</evidence>
<proteinExistence type="predicted"/>
<evidence type="ECO:0000313" key="1">
    <source>
        <dbReference type="EMBL" id="KAG9341228.1"/>
    </source>
</evidence>
<gene>
    <name evidence="1" type="ORF">JZ751_019669</name>
</gene>